<keyword evidence="2" id="KW-1133">Transmembrane helix</keyword>
<evidence type="ECO:0000256" key="2">
    <source>
        <dbReference type="SAM" id="Phobius"/>
    </source>
</evidence>
<protein>
    <submittedName>
        <fullName evidence="3">Uncharacterized protein</fullName>
    </submittedName>
</protein>
<gene>
    <name evidence="3" type="ORF">EKN06_10885</name>
</gene>
<feature type="transmembrane region" description="Helical" evidence="2">
    <location>
        <begin position="33"/>
        <end position="51"/>
    </location>
</feature>
<sequence length="82" mass="8660">MSDVALSLLVLGVFAMIVGAWLAWKRGDRKRMALMAILAAVMAMNIAIWTIPGPAETSLAKSSPAESTLDDQSLADEARGAD</sequence>
<dbReference type="Proteomes" id="UP000283003">
    <property type="component" value="Unassembled WGS sequence"/>
</dbReference>
<dbReference type="OrthoDB" id="7581964at2"/>
<evidence type="ECO:0000313" key="4">
    <source>
        <dbReference type="Proteomes" id="UP000283003"/>
    </source>
</evidence>
<organism evidence="3 4">
    <name type="scientific">Croceicoccus ponticola</name>
    <dbReference type="NCBI Taxonomy" id="2217664"/>
    <lineage>
        <taxon>Bacteria</taxon>
        <taxon>Pseudomonadati</taxon>
        <taxon>Pseudomonadota</taxon>
        <taxon>Alphaproteobacteria</taxon>
        <taxon>Sphingomonadales</taxon>
        <taxon>Erythrobacteraceae</taxon>
        <taxon>Croceicoccus</taxon>
    </lineage>
</organism>
<feature type="transmembrane region" description="Helical" evidence="2">
    <location>
        <begin position="6"/>
        <end position="24"/>
    </location>
</feature>
<dbReference type="RefSeq" id="WP_127612933.1">
    <property type="nucleotide sequence ID" value="NZ_RXOL01000004.1"/>
</dbReference>
<evidence type="ECO:0000313" key="3">
    <source>
        <dbReference type="EMBL" id="RVQ66512.1"/>
    </source>
</evidence>
<keyword evidence="2" id="KW-0812">Transmembrane</keyword>
<proteinExistence type="predicted"/>
<keyword evidence="2" id="KW-0472">Membrane</keyword>
<dbReference type="EMBL" id="RXOL01000004">
    <property type="protein sequence ID" value="RVQ66512.1"/>
    <property type="molecule type" value="Genomic_DNA"/>
</dbReference>
<comment type="caution">
    <text evidence="3">The sequence shown here is derived from an EMBL/GenBank/DDBJ whole genome shotgun (WGS) entry which is preliminary data.</text>
</comment>
<feature type="region of interest" description="Disordered" evidence="1">
    <location>
        <begin position="57"/>
        <end position="82"/>
    </location>
</feature>
<keyword evidence="4" id="KW-1185">Reference proteome</keyword>
<accession>A0A437GWL9</accession>
<reference evidence="3 4" key="1">
    <citation type="submission" date="2018-12" db="EMBL/GenBank/DDBJ databases">
        <title>Croceicoccus ponticola sp. nov., a lipolytic bacterium isolated from seawater.</title>
        <authorList>
            <person name="Yoon J.-H."/>
        </authorList>
    </citation>
    <scope>NUCLEOTIDE SEQUENCE [LARGE SCALE GENOMIC DNA]</scope>
    <source>
        <strain evidence="3 4">GM-16</strain>
    </source>
</reference>
<name>A0A437GWL9_9SPHN</name>
<dbReference type="AlphaFoldDB" id="A0A437GWL9"/>
<evidence type="ECO:0000256" key="1">
    <source>
        <dbReference type="SAM" id="MobiDB-lite"/>
    </source>
</evidence>